<organism evidence="2 3">
    <name type="scientific">Tumebacillus avium</name>
    <dbReference type="NCBI Taxonomy" id="1903704"/>
    <lineage>
        <taxon>Bacteria</taxon>
        <taxon>Bacillati</taxon>
        <taxon>Bacillota</taxon>
        <taxon>Bacilli</taxon>
        <taxon>Bacillales</taxon>
        <taxon>Alicyclobacillaceae</taxon>
        <taxon>Tumebacillus</taxon>
    </lineage>
</organism>
<keyword evidence="1" id="KW-0812">Transmembrane</keyword>
<keyword evidence="3" id="KW-1185">Reference proteome</keyword>
<sequence>MERKQMGKLVKNLEDVEEDRMKWLWGLLLAFAIVLVALFIALFTWMAWYWIVLLALAVFLLLTMVLPVTVEIHYKREGRDDRLHLGVRALFGLVKAGFEVPTVALMERSGKIGVKAEPGEGVPKKKRGWVTITVEKIQQALRTINEFRKRVGKYKRAIRQTTKAFHIESFKWRTVFGTGDAAQTGYTTGLVWGVKGISAAALHQYFSVKTRLLYDVKPHFQATGFRTELTCIIRFWPGKAILAGLKLAFLWLREGAKWRNIRSKA</sequence>
<protein>
    <recommendedName>
        <fullName evidence="4">DUF2953 domain-containing protein</fullName>
    </recommendedName>
</protein>
<evidence type="ECO:0000313" key="2">
    <source>
        <dbReference type="EMBL" id="ARU63147.1"/>
    </source>
</evidence>
<keyword evidence="1" id="KW-1133">Transmembrane helix</keyword>
<proteinExistence type="predicted"/>
<reference evidence="3" key="1">
    <citation type="submission" date="2017-05" db="EMBL/GenBank/DDBJ databases">
        <authorList>
            <person name="Sung H."/>
        </authorList>
    </citation>
    <scope>NUCLEOTIDE SEQUENCE [LARGE SCALE GENOMIC DNA]</scope>
    <source>
        <strain evidence="3">AR23208</strain>
    </source>
</reference>
<dbReference type="InterPro" id="IPR021338">
    <property type="entry name" value="DUF2953"/>
</dbReference>
<evidence type="ECO:0008006" key="4">
    <source>
        <dbReference type="Google" id="ProtNLM"/>
    </source>
</evidence>
<dbReference type="Pfam" id="PF11167">
    <property type="entry name" value="DUF2953"/>
    <property type="match status" value="1"/>
</dbReference>
<dbReference type="AlphaFoldDB" id="A0A1Y0IRT0"/>
<feature type="transmembrane region" description="Helical" evidence="1">
    <location>
        <begin position="48"/>
        <end position="70"/>
    </location>
</feature>
<dbReference type="KEGG" id="tum:CBW65_20800"/>
<accession>A0A1Y0IRT0</accession>
<feature type="transmembrane region" description="Helical" evidence="1">
    <location>
        <begin position="21"/>
        <end position="42"/>
    </location>
</feature>
<evidence type="ECO:0000256" key="1">
    <source>
        <dbReference type="SAM" id="Phobius"/>
    </source>
</evidence>
<gene>
    <name evidence="2" type="ORF">CBW65_20800</name>
</gene>
<dbReference type="Proteomes" id="UP000195437">
    <property type="component" value="Chromosome"/>
</dbReference>
<evidence type="ECO:0000313" key="3">
    <source>
        <dbReference type="Proteomes" id="UP000195437"/>
    </source>
</evidence>
<dbReference type="EMBL" id="CP021434">
    <property type="protein sequence ID" value="ARU63147.1"/>
    <property type="molecule type" value="Genomic_DNA"/>
</dbReference>
<keyword evidence="1" id="KW-0472">Membrane</keyword>
<name>A0A1Y0IRT0_9BACL</name>